<accession>A0ABY2UXV0</accession>
<protein>
    <recommendedName>
        <fullName evidence="4">Replication protein</fullName>
    </recommendedName>
</protein>
<sequence length="468" mass="51836">MSQIYVGDSCEQGRTVRKSSPSSDKEAISISGPEIIEGGVNLGKVGLEAEYKGGFKFCAGSLKHREKTQIVMDMGERVGISLKRSVTKKSAQFLLGLPEGEYLGIVYDAPAHNKHLPSTAIVDCNQTAANILYYLEYGMEHSSQLATFTFPPLTSRVSVENLRECIKLAFERYNTVKKRLSESGLGEFLYCQLEMTYNEDDGSFYPHFHVFLEVGKYDANRLQVLATLASSMPWVGGNAGILLKQVKPADAMRFVKYGTKPGEAAVSIAQAGHEEVFKAYYEATKGVRLTRTEKSLKACLAQLKTENRRAKIMPCKETGEEHVVLVEKRRRDPEGEPENVEGLDPLPEVGKHEPVSSGTTNIFCGSSSASPSPSGRLMAFGLVQNFDEENLHEVFAVEGKRSFYQANKAAWAAWEKNTGEPFDLKKFLIPLAPDILAAIRRPEFKSYTVIASSNILRILNILYFESEG</sequence>
<name>A0ABY2UXV0_9RHOB</name>
<dbReference type="EMBL" id="VAUA01000008">
    <property type="protein sequence ID" value="TLP60441.1"/>
    <property type="molecule type" value="Genomic_DNA"/>
</dbReference>
<feature type="region of interest" description="Disordered" evidence="1">
    <location>
        <begin position="1"/>
        <end position="28"/>
    </location>
</feature>
<dbReference type="Proteomes" id="UP000305041">
    <property type="component" value="Unassembled WGS sequence"/>
</dbReference>
<evidence type="ECO:0000256" key="1">
    <source>
        <dbReference type="SAM" id="MobiDB-lite"/>
    </source>
</evidence>
<dbReference type="RefSeq" id="WP_138164201.1">
    <property type="nucleotide sequence ID" value="NZ_VAUA01000008.1"/>
</dbReference>
<evidence type="ECO:0008006" key="4">
    <source>
        <dbReference type="Google" id="ProtNLM"/>
    </source>
</evidence>
<proteinExistence type="predicted"/>
<keyword evidence="3" id="KW-1185">Reference proteome</keyword>
<evidence type="ECO:0000313" key="3">
    <source>
        <dbReference type="Proteomes" id="UP000305041"/>
    </source>
</evidence>
<organism evidence="2 3">
    <name type="scientific">Parasedimentitalea maritima</name>
    <dbReference type="NCBI Taxonomy" id="2578117"/>
    <lineage>
        <taxon>Bacteria</taxon>
        <taxon>Pseudomonadati</taxon>
        <taxon>Pseudomonadota</taxon>
        <taxon>Alphaproteobacteria</taxon>
        <taxon>Rhodobacterales</taxon>
        <taxon>Paracoccaceae</taxon>
        <taxon>Parasedimentitalea</taxon>
    </lineage>
</organism>
<gene>
    <name evidence="2" type="ORF">FEE96_16425</name>
</gene>
<feature type="region of interest" description="Disordered" evidence="1">
    <location>
        <begin position="329"/>
        <end position="354"/>
    </location>
</feature>
<reference evidence="2 3" key="1">
    <citation type="submission" date="2019-05" db="EMBL/GenBank/DDBJ databases">
        <title>Draft genome sequence of Pelagicola sp. DSW4-44.</title>
        <authorList>
            <person name="Oh J."/>
        </authorList>
    </citation>
    <scope>NUCLEOTIDE SEQUENCE [LARGE SCALE GENOMIC DNA]</scope>
    <source>
        <strain evidence="2 3">DSW4-44</strain>
    </source>
</reference>
<comment type="caution">
    <text evidence="2">The sequence shown here is derived from an EMBL/GenBank/DDBJ whole genome shotgun (WGS) entry which is preliminary data.</text>
</comment>
<evidence type="ECO:0000313" key="2">
    <source>
        <dbReference type="EMBL" id="TLP60441.1"/>
    </source>
</evidence>